<evidence type="ECO:0000313" key="2">
    <source>
        <dbReference type="EMBL" id="QBA20294.1"/>
    </source>
</evidence>
<keyword evidence="1" id="KW-0472">Membrane</keyword>
<name>A0A411DIZ7_CHRID</name>
<feature type="transmembrane region" description="Helical" evidence="1">
    <location>
        <begin position="6"/>
        <end position="25"/>
    </location>
</feature>
<feature type="transmembrane region" description="Helical" evidence="1">
    <location>
        <begin position="52"/>
        <end position="74"/>
    </location>
</feature>
<sequence>MEIFEILIKGIIINFFGVNTRYYFFKFFNKDLKKKDFESNQEDIGGAFSQGFYNFFVGIIVSGIFFFSIAYIMYKLEIL</sequence>
<keyword evidence="1" id="KW-0812">Transmembrane</keyword>
<reference evidence="2" key="1">
    <citation type="submission" date="2019-01" db="EMBL/GenBank/DDBJ databases">
        <title>Whole Genome Sequencing for Putative Detection of Antimicrobial Resistance and Potential Virulence Factors in Chryseobacterium indologenes isolated from Nile Tilapia in Tanzania.</title>
        <authorList>
            <person name="Mwega E."/>
            <person name="Mutoloki S."/>
            <person name="Mugimba K."/>
            <person name="Colquhoun D."/>
            <person name="Mdegela R."/>
            <person name="Evensen O."/>
            <person name="Wasteson Y."/>
        </authorList>
    </citation>
    <scope>NUCLEOTIDE SEQUENCE [LARGE SCALE GENOMIC DNA]</scope>
    <source>
        <strain evidence="2">StR 01</strain>
    </source>
</reference>
<protein>
    <submittedName>
        <fullName evidence="2">Uncharacterized protein</fullName>
    </submittedName>
</protein>
<gene>
    <name evidence="2" type="ORF">EU348_03545</name>
</gene>
<proteinExistence type="predicted"/>
<evidence type="ECO:0000256" key="1">
    <source>
        <dbReference type="SAM" id="Phobius"/>
    </source>
</evidence>
<keyword evidence="1" id="KW-1133">Transmembrane helix</keyword>
<dbReference type="AlphaFoldDB" id="A0A411DIZ7"/>
<organism evidence="2">
    <name type="scientific">Chryseobacterium indologenes</name>
    <name type="common">Flavobacterium indologenes</name>
    <dbReference type="NCBI Taxonomy" id="253"/>
    <lineage>
        <taxon>Bacteria</taxon>
        <taxon>Pseudomonadati</taxon>
        <taxon>Bacteroidota</taxon>
        <taxon>Flavobacteriia</taxon>
        <taxon>Flavobacteriales</taxon>
        <taxon>Weeksellaceae</taxon>
        <taxon>Chryseobacterium group</taxon>
        <taxon>Chryseobacterium</taxon>
    </lineage>
</organism>
<accession>A0A411DIZ7</accession>
<dbReference type="EMBL" id="CP035532">
    <property type="protein sequence ID" value="QBA20294.1"/>
    <property type="molecule type" value="Genomic_DNA"/>
</dbReference>